<proteinExistence type="predicted"/>
<protein>
    <submittedName>
        <fullName evidence="1">Uncharacterized protein</fullName>
    </submittedName>
</protein>
<comment type="caution">
    <text evidence="1">The sequence shown here is derived from an EMBL/GenBank/DDBJ whole genome shotgun (WGS) entry which is preliminary data.</text>
</comment>
<reference evidence="1" key="1">
    <citation type="submission" date="2020-08" db="EMBL/GenBank/DDBJ databases">
        <title>Spodoptera exigua strain:BAW_Kor-Di-RS1 Genome sequencing and assembly.</title>
        <authorList>
            <person name="Kim J."/>
            <person name="Nam H.Y."/>
            <person name="Kwon M."/>
            <person name="Choi J.H."/>
            <person name="Cho S.R."/>
            <person name="Kim G.-H."/>
        </authorList>
    </citation>
    <scope>NUCLEOTIDE SEQUENCE</scope>
    <source>
        <strain evidence="1">BAW_Kor-Di-RS1</strain>
        <tissue evidence="1">Whole-body</tissue>
    </source>
</reference>
<dbReference type="EMBL" id="JACKWZ010000229">
    <property type="protein sequence ID" value="KAF9411296.1"/>
    <property type="molecule type" value="Genomic_DNA"/>
</dbReference>
<keyword evidence="2" id="KW-1185">Reference proteome</keyword>
<dbReference type="Proteomes" id="UP000648187">
    <property type="component" value="Unassembled WGS sequence"/>
</dbReference>
<accession>A0A835L0C6</accession>
<sequence length="6130" mass="724056">MEQCHHAIFLYNVLHDEPVPEFIKQKHLFNTFQNIQRVLNEEQKCKLFTYILSTTVAKIETKTIENESDFNETTHNLENVITLLKDWNKTSTDYPLVFEKIQELIKIKEEKNFVSDMSFFYNINKSWRKDMFEESLSLSLCEETCLNALKHKPQLLTRHDKQIHTLRTNDAVSLRRVLAKLRVYWPESLARHWKEAYMQSFNELTGQNAAIKGLIVLLPKNQVIDLARKYVPQNSDRTGHCDVNIRKNIAKHLHKARPLVSLDTVLWYAKDCYLHYAMPSLNAILLNLSIIECRQYIIQLLRSEHPLKKLGIQLVLVKIKTNEFNLELSKTLKSHPDIVLSLFRFTYKRICATKNPSNQKELWPFLNLIMNELNNKIDAKTLKKLSLVKNIPSESVQAKYYVRSYNILNFLPNNAQNEKYLMDLLSYGPKIMRHLDEDFVFAKVLSPIESKFCLRQGIYLETFACYVLWGESDQQQVQRFEKIEPALEAAFRSWDKTFAEELYIQYNLYKFLWFLLYYVRQTIVLNNIPLPINLFKEIMSKLENSLPLLENYILFTSWKLTTVYFELMEKYVSKIRTQVLSGHLENDFHYEYDWYESKQMNDQNIFWREMHCKVLPLLCPIIVDYLKKDIVRYGSTISNQFAEALKKNIELLWLDEGLHEILEYMSNQDYVPCQLVIDKLSKGETLGEKRRHFNKLVADAVASKHYELTPIDYTDSDIDNLLKIEIACKTRNVDYVIEVMKSKDMLYASTAIKKSTWLITDPQYANIINPEYLHTQLKPYMTTKAFNKLMLHIRLNLKDESRVATFYEYLKDSYEASKWLQNCSLSYLDALTHCFAYDSLLIRLYKKSIVKGTDSEFIKDCRRDRICLLLYMLKSCTEDVMDIIENATYAFYPKMGKKKSEFLMKTRSQRVLDNFDKYINSIDISVVAKYMNKKDIIAFLCKYTHLYASDIYSYYEVLKHLIKNMEQAERVELLQKYFINQTEKLFINKNNMTSLNGFVRTYQWYEFFPFDLAFLEIKNLILKRTYQHVKSLLMFVIEEHMNIPVKFKIEFVNNLLLNVPTHNFDEETWNILDQLFHSMDVYVETENDVQLCRESIILRKVLNDEPVPDILEKNMCMFTSFKNVVITFTEEEINKLCIYVIKSVIAKIKGGTFCGEADVGALALVKYCKKDIIIEPFILGGIKELIKLKQDNKWIIDMSCFYNMKRSWRKYMIEESLSLSLCEETCLNALKHKPQLLTRHDKQIHMLRTNDAVSLRRVLAKLRVFWPNSLAPHWTEAYMKSLDGSTGHKAVVKGLFVLLSQSQVINLAQKYANENFKANCYFPEHHEFNIRKNIAKQLHITRPLVPLYTVYWYAKGDYAQYVVPSHNAILSNLGAVDSFEYIHQNQNVPLVFLKFVLNQAFIKFKMSEVINLFSNMWKSAKDPTTRSVIYEYIFNRMTDCYYERLENDLWELLNIFLDDLRVDGESTNIYKKLIDIDAVPYYKQAMYYMKSYRYLASLPDGLGCDKYINKLFTCANRTLIGGLDNDFVVNIILSPTKIQFRTSKDTFIESFATFVLNCDNEEDQLQRYKKIEAAIEETFRNWEISASYRQNYKTFLEALAHLLVTDYNKEIPIPVKLFTEIQYKMQNCLSMLENYELYTSWSLTTAYIKLLHELSARTTDRRTYNYWKVPSFGQIVLQYLKEDTEKYSPMIHTMFASALDKMFKMLSLRDFVIMDNLRNMLNEGETLGEKRRHFNKLVADAVASKHYELTPIDYTDSDIDNLLKIEIACKTRNVDYVIEVMKSKDMMYASTAIKKSTWLITDPQYANIINPEYLHTQLKPYMTTKAFNKLMLHIRLNLKDESRVEAFYEHLKSTRKSEKWLQNCSIPFIENAISFSVPVWFYRRLLKKSAHFLTFDTYIDAYREERQAAYLLMLKSRTADVLDILEDTSRKLFIVEMGKKRTEFLMKKCPERVLENIEMYRCTIDMSVVARYINKNEIKAFLCKNASPLSLCQDYKILTTFVKNMRKEERVEFIQKSFIDRTEMLFDKNDMSRIDASNQSYQWYEFYPFEIAFPKINNLIRKESSPSERCAMLSTLISSAKTNTNHIKSLLTFVTEKHMNIPVKFKMDFVKNLLSNVPTHELDEATWNILDQIFHSMDVYAETGDDAQWCREYIIVRKVLNDEPMPEGIEQKCTFSSYKNVMKSLNTEQKSKFFTYLLNRMMAKCEGFANESDFLETVHKIEKVLILLKDFNKNLNDYPFVIEKIQNLYKIKKANNWTTDMSCLYNVNKSWRKYMFEDSLSLSLSEETCLNALKHKPQLLTRHDKQIHTLRTNDAVSLRRVLAKLRVYWPDTLAQHWTEAYMQHLNDPTGHKAIIKGLFMLLSQDQAIELAKRYVPKNFKINWWLTDHTEINIQTNIAKHLHLARPLVPLETVLWYAKGDYVQYAMQSHIAIWSALGEIDSRENLPKLYDAPISLLKFVLDQAFFKLPTSEVIDLYWKIWKSTKNSTIQAIIFDHTAYEMQKYYENETIQNDLWKLLNMFIDDLNSKGEATDIYKQLTNFDVIPYEKRSEYYMKISRYLVSLPDSEKYLNDLLFFGFRRMESLDEDFIVNVLLSPVEIRFFSPSTWIVDCFANFLLYSKSEENQLERFKIMGPVLDKAFQNWHIKKPYRENFETFLDTATRTLATDYGKTIPIPAKLFAEIQSKMENGLSVSGTYELLTSWKLITAYVKILKLNEQCPERENEGHYNDWDLSLFFGPIILQYLKEDVGEYGPIIHDMFATALDKMFQMFFIRDNIRTMTLRQVLNDDDFVPAYLVVSKIMPKHPDDETKCARSEILQKLKSNASMSVQVQLNMDFCEYVEDIMKSLTLEGETLGEKRRHFNKLVADAVASKRYELTPIDYTDSDIDNLLKIEIACKTRNVDYVIEVMKSKDMLYASTAIKKSTWLITDPQYANIINPEYLHTQLKPYMTTKAFNKLMLHIRLNLKDESRVEAFYEHLKSTRNSEKWLQNCSIPFIENAISYWVPVWCFRRLLKKSAHFLTFEKYIDVDAYPEDRQAAYLPMLKSRTSDVLDILEDTSRELFVVEMGKKRTEFLMKKCPQRVLENIKMYRWTIDMSVIARYMNKNEIAAFLCKNASDMGFCHDHKILIHFIKNMPEEERVKFIQKSFIDRTEMLFDKNEISFIDSSFRYYQWYEFFPFEIAFPKMNNLIRKENLPSERYAMLSILINSAKNNSKHVKTLLTFVIEKHLNVSVKFKLSFVNNLLSNVSTHEFDEETWNILEKIFHSMGVYTETEKDFQLCWESIIIRKVLTDEPVPESIEEKCTFRSFKNISKTLNVEQKNKFITYILTYMTARTTSEGFASESDFRDTLNKMESVLILLKDFNKTLSDYPFITKKIQDLNKIRQVNKWFVDMSCLYNVNKPWRKYMFEDSLSLSLCEETCLNALKHKPQLLTRHDKQIYTLQTNDAVSLPRVLAKLRVYWPDSLAWHWSKAYMQHLNGPTGHKAIIKGLFMLLSQDQVIELAKRYAPKNFKINWCLTEHTKINIRINIAKHLHLARPLVPLETVLWYAKGDYVQYAMQSHIAIWSALSEVDIRENLSKFYDAPVIVLKFALNQAFLKLKTNNVINIFLYIWKCTRSSLIKSIILNRTKYATQKAHDNEIIQNELWKLLNMFIKDLSSEDESADIYKQLTNFEIVPYEKQPEYYMKISRYLASLPDWQRYKDEILYFSPRHMKLLDEDFVLNLLLSPVENIFCSSNRLILECFSNFLLYGKNEEDQLERLRKVEPAFDKVFQNWNKTNASKKNFESFLEIASLLFKNGNWYGMSMLIPAKLFAEIEFKMKTGLSLLENYKLFTTWKLITAYIKIFKLCEERRETGDKDYDRDFSPLLSSIILEYLKDDVEEYGPMIHDMFAAALDKMCKMLFIHNYLIIEMLRHMLNDEGFVPACLVVSKILPKSVHEETKHAQSEIFQKLKSNVSISAQVQFNNDFQEDTFGEKRRKFNKLVADAVASKHYELTPITDTDSDINNLLKIEIACKTRNVDYVIEVMKSKDMLYTSTAIKKSTWLITDPQYANIINPEYLHTQLKPYMTTKAFNKLMLHIRLNLKDQSRVESFFEYFRETDGACKWLQNCSLPFIENVIKKRPVPAWLFRRLCKRSARFLGLYAYVEPYEGKAEQASKYYTYIVFMLKSHTEDVLKMIEDQRHTILPMLGKRKTEILLKKFKQRVLGNLDRYLAMLDLSTFTKCLQKNEIKTYLYKATKHVSGHVRDAFGEFDTWKYFLNRMPEEDRLKFVKNVLIDKNEIELLLNGQQRHEIGERIKSHQWYEFFPYDEAFSEFKNKMCQQSKPSERWYVAENHINEPFKFKKEFVNTLLSNVPIHEFDIETWNYLNQLFQSMEVYVESKKRKMQLSLQAVILYNVLHNKPIPEIIQHKNTSYDFTHVLKTLNEAQRSKLFTYILGTVCSKIKTDNIVNEADFNETLHEIEYVLILLKDFNKKLNDYPLVIEKIHELIKIKEEKMWTTDMSCLYNVNKSWRKLMFEESLSLSLCEETCLNALKHKPQLLMCHDKQIYMLLTNNAVSLRRVLAKLRVYWPDSLARHWTEIYMQSLNKPTDHKAVIEGLFILMSQNQVNKFASEYVPENFKINWGLTDHTEVNIRKNIAKHLHVARPVVPLDTVLWYAKEDYLQFTVPSLNAILSNLSEFESRKHLPKLLEAPVSLSKFGLLVVSLKFETDEIIKIFTNVLNTTKNPSLKFVIFQRTYNKIREMKNSPAVKELWKLLSLILDDLSFEQKVNIYKKFNNIETVPPSIQGNMFMKSYEFFTTLPDTHDNDSYLYKLLQCVPKVMESLDEDFVAEKLLVPVDTKFCANCCNHIESYACFVLFGDSEENQLVRFKRVLHPAMKEAFNCWQNNFYGTFYVQKQFNQLLDLLGWYFRVYFTLNKIRIPAILFAEIKTTLEQGLPEVKDYVRHTSWKVVTEYITLLKDNRSVSDAFKDAEMIWKDIHCKLSPSFGPKIVNFLKEDSERYSPTVFNLFADAFERSFEILGFRNNDFALETLKYMLEEQDFIPIYLVVSKIVAKYCANYDAEPYNKSLMSEILEKLKSNPSKIVKTLGEKRRHFNKLVADAVASKSYELTPIDYTDSDIDNLLKIEIACKTRNVDYVIEVMKSKDMLYASTAIKKSTWLITDPQYANIINPEYLHTQLKPYMTTKAFNKLMLHIRLNLKDESRVEAFYDHYDDIRIKDKWLQNCSVPFIENAISHYVSLWLFKRLCKKSNHFLTCTSYVAGQRKKGAVYLTMLKSRTADILNIIEDKKAAHFISAIGKKRTEFLMKTCPQRILKNIKMYRWKIDLSVVARYMNKNEIAAFLCKNASDMGFCHDHKILIHFIKNMPEEERVKFIQKSFIDRTEMIFDKNEISFIDSSFRYYQWYEFFPFEIAFPKMKNLIRKENSPMGVYTESENDFQLCWESIIIRKVLTDEPVPESIEKKCTFRSFKNISKTLNMEQKNKLITYILTCMSARTKFEGFASESDFRDTLNKMESVLILLKNFNKTLSDYPFITKKIQDLNKIRQVNKWFVDMSCLYNVNKAWRKYMFEDSLSLSLCEETCLNALKHKPQLLSRHDKQIHTLRTNDAVSLRRVLAKLRVYWPDTLARHWTEAYMQHLNGPTGHKAIIKGLFILLSQDQVIELAKRYVPKNFQITWCLTDHTEINIQINIAKHLHLARPLVPLETVLWYAKGDYVQYAMQSHIAIWSALGEVDIRENLSKFYDAPVLVLKFVLNQAYLNLTTNEIINIFLKIWKCTKSAGIKSIILDRTLNATEKSYDTEIIKNELWKLLNVFIEDLSSEDENADIYKQLTNFKMFPYEKQPEYYMKISRYLASLPDWQRYKDEILYFSSQHMELLDDDFVLNLLLSPVENIFCSSNRLILECFTHFLLYVKSEEYQLERLKKVEPAFVKAFQNWYETNAYKKNFKRFLVIATLLFKESNFFGKKMLIPAKLFAEIEFKMKKSFSLLENYKLFTSWKLITAYFKILKLCKESHVGEDDSNFSLLLSSIILQYLKDDIKEYGPMIHDMFAAALDKMCKMLFINDYLIIDILRHMLNDEGFVPAWLVVSKILPKRVHDEETKHAQSEIFQKLKSNVSVSVQVQFNNDFRDYLDEECL</sequence>
<evidence type="ECO:0000313" key="2">
    <source>
        <dbReference type="Proteomes" id="UP000648187"/>
    </source>
</evidence>
<gene>
    <name evidence="1" type="ORF">HW555_009861</name>
</gene>
<organism evidence="1 2">
    <name type="scientific">Spodoptera exigua</name>
    <name type="common">Beet armyworm</name>
    <name type="synonym">Noctua fulgens</name>
    <dbReference type="NCBI Taxonomy" id="7107"/>
    <lineage>
        <taxon>Eukaryota</taxon>
        <taxon>Metazoa</taxon>
        <taxon>Ecdysozoa</taxon>
        <taxon>Arthropoda</taxon>
        <taxon>Hexapoda</taxon>
        <taxon>Insecta</taxon>
        <taxon>Pterygota</taxon>
        <taxon>Neoptera</taxon>
        <taxon>Endopterygota</taxon>
        <taxon>Lepidoptera</taxon>
        <taxon>Glossata</taxon>
        <taxon>Ditrysia</taxon>
        <taxon>Noctuoidea</taxon>
        <taxon>Noctuidae</taxon>
        <taxon>Amphipyrinae</taxon>
        <taxon>Spodoptera</taxon>
    </lineage>
</organism>
<evidence type="ECO:0000313" key="1">
    <source>
        <dbReference type="EMBL" id="KAF9411296.1"/>
    </source>
</evidence>
<name>A0A835L0C6_SPOEX</name>